<evidence type="ECO:0000256" key="3">
    <source>
        <dbReference type="ARBA" id="ARBA00023004"/>
    </source>
</evidence>
<protein>
    <recommendedName>
        <fullName evidence="5">Cytochrome c domain-containing protein</fullName>
    </recommendedName>
</protein>
<dbReference type="PANTHER" id="PTHR35008">
    <property type="entry name" value="BLL4482 PROTEIN-RELATED"/>
    <property type="match status" value="1"/>
</dbReference>
<keyword evidence="1 4" id="KW-0349">Heme</keyword>
<dbReference type="RefSeq" id="WP_067338783.1">
    <property type="nucleotide sequence ID" value="NZ_LZNA01000070.1"/>
</dbReference>
<dbReference type="InterPro" id="IPR036909">
    <property type="entry name" value="Cyt_c-like_dom_sf"/>
</dbReference>
<gene>
    <name evidence="6" type="ORF">A9306_02365</name>
</gene>
<dbReference type="AlphaFoldDB" id="A0A1B8Q9I5"/>
<accession>A0A1B8Q9I5</accession>
<dbReference type="PANTHER" id="PTHR35008:SF9">
    <property type="entry name" value="CYTOCHROME C DOMAIN-CONTAINING PROTEIN"/>
    <property type="match status" value="1"/>
</dbReference>
<evidence type="ECO:0000256" key="4">
    <source>
        <dbReference type="PROSITE-ProRule" id="PRU00433"/>
    </source>
</evidence>
<evidence type="ECO:0000259" key="5">
    <source>
        <dbReference type="PROSITE" id="PS51007"/>
    </source>
</evidence>
<evidence type="ECO:0000313" key="6">
    <source>
        <dbReference type="EMBL" id="OBX75383.1"/>
    </source>
</evidence>
<dbReference type="InterPro" id="IPR051459">
    <property type="entry name" value="Cytochrome_c-type_DH"/>
</dbReference>
<dbReference type="Pfam" id="PF13442">
    <property type="entry name" value="Cytochrome_CBB3"/>
    <property type="match status" value="1"/>
</dbReference>
<keyword evidence="2 4" id="KW-0479">Metal-binding</keyword>
<keyword evidence="3 4" id="KW-0408">Iron</keyword>
<reference evidence="6 7" key="1">
    <citation type="submission" date="2016-06" db="EMBL/GenBank/DDBJ databases">
        <title>Draft genome of Moraxella atlantae CCUG 59586.</title>
        <authorList>
            <person name="Salva-Serra F."/>
            <person name="Engstrom-Jakobsson H."/>
            <person name="Thorell K."/>
            <person name="Gonzales-Siles L."/>
            <person name="Karlsson R."/>
            <person name="Boulund F."/>
            <person name="Engstrand L."/>
            <person name="Kristiansson E."/>
            <person name="Moore E."/>
        </authorList>
    </citation>
    <scope>NUCLEOTIDE SEQUENCE [LARGE SCALE GENOMIC DNA]</scope>
    <source>
        <strain evidence="6 7">CCUG 59586</strain>
    </source>
</reference>
<dbReference type="InterPro" id="IPR009056">
    <property type="entry name" value="Cyt_c-like_dom"/>
</dbReference>
<dbReference type="Gene3D" id="1.10.760.10">
    <property type="entry name" value="Cytochrome c-like domain"/>
    <property type="match status" value="1"/>
</dbReference>
<dbReference type="EMBL" id="LZNA01000070">
    <property type="protein sequence ID" value="OBX75383.1"/>
    <property type="molecule type" value="Genomic_DNA"/>
</dbReference>
<sequence length="228" mass="24659">MKRSNIGLAVAVVCVLATIIALLVGAQNQSYATTTNKPLTSRTISATATPNPPVDIHASRDERAWGGVYLYNPQAKTLDDTYQSLTQSTGGHVVDNRPLPPLDKDANYQKWQQYFGESGSFNTDDGKAIYHASCAGCHLHQGQGGIGAGYYPPLSNNPKMHSADYIYSVVLNGLRGMPYFRDMLSDTQIANVTKYVQEQLNGITSTANAKDVAALRHDTAPTTDPSDH</sequence>
<evidence type="ECO:0000256" key="2">
    <source>
        <dbReference type="ARBA" id="ARBA00022723"/>
    </source>
</evidence>
<name>A0A1B8Q9I5_9GAMM</name>
<dbReference type="Proteomes" id="UP000092616">
    <property type="component" value="Unassembled WGS sequence"/>
</dbReference>
<dbReference type="PROSITE" id="PS51007">
    <property type="entry name" value="CYTC"/>
    <property type="match status" value="1"/>
</dbReference>
<dbReference type="GO" id="GO:0046872">
    <property type="term" value="F:metal ion binding"/>
    <property type="evidence" value="ECO:0007669"/>
    <property type="project" value="UniProtKB-KW"/>
</dbReference>
<keyword evidence="7" id="KW-1185">Reference proteome</keyword>
<dbReference type="GO" id="GO:0009055">
    <property type="term" value="F:electron transfer activity"/>
    <property type="evidence" value="ECO:0007669"/>
    <property type="project" value="InterPro"/>
</dbReference>
<organism evidence="6 7">
    <name type="scientific">Faucicola atlantae</name>
    <dbReference type="NCBI Taxonomy" id="34059"/>
    <lineage>
        <taxon>Bacteria</taxon>
        <taxon>Pseudomonadati</taxon>
        <taxon>Pseudomonadota</taxon>
        <taxon>Gammaproteobacteria</taxon>
        <taxon>Moraxellales</taxon>
        <taxon>Moraxellaceae</taxon>
        <taxon>Faucicola</taxon>
    </lineage>
</organism>
<evidence type="ECO:0000313" key="7">
    <source>
        <dbReference type="Proteomes" id="UP000092616"/>
    </source>
</evidence>
<comment type="caution">
    <text evidence="6">The sequence shown here is derived from an EMBL/GenBank/DDBJ whole genome shotgun (WGS) entry which is preliminary data.</text>
</comment>
<dbReference type="GO" id="GO:0020037">
    <property type="term" value="F:heme binding"/>
    <property type="evidence" value="ECO:0007669"/>
    <property type="project" value="InterPro"/>
</dbReference>
<dbReference type="SUPFAM" id="SSF46626">
    <property type="entry name" value="Cytochrome c"/>
    <property type="match status" value="1"/>
</dbReference>
<feature type="domain" description="Cytochrome c" evidence="5">
    <location>
        <begin position="121"/>
        <end position="200"/>
    </location>
</feature>
<proteinExistence type="predicted"/>
<evidence type="ECO:0000256" key="1">
    <source>
        <dbReference type="ARBA" id="ARBA00022617"/>
    </source>
</evidence>